<protein>
    <submittedName>
        <fullName evidence="2">Uncharacterized protein</fullName>
    </submittedName>
</protein>
<dbReference type="EMBL" id="JAULSY010000005">
    <property type="protein sequence ID" value="KAK0673624.1"/>
    <property type="molecule type" value="Genomic_DNA"/>
</dbReference>
<gene>
    <name evidence="2" type="ORF">QBC41DRAFT_392849</name>
</gene>
<dbReference type="Proteomes" id="UP001174997">
    <property type="component" value="Unassembled WGS sequence"/>
</dbReference>
<feature type="region of interest" description="Disordered" evidence="1">
    <location>
        <begin position="215"/>
        <end position="261"/>
    </location>
</feature>
<accession>A0AA40DGL1</accession>
<sequence>MIPSYSRNCVNPHPLSFPNSRPTYIIRSTGSCSLPSGTLARENLALFPPSATAHPAQLPEHSFLPVDTARRLAPGISKAQALVSQASATQYSYSQPKTITNPYLSLVPHSPSLPSQDHDTRYSIVPFAGVEPEDPAEKVKRRESVRRIALGRLQHQREEQLAKRILFPSIPRREAQRPLREQEQRWEDEYQQKQLTRRISGEDWERRHYYPELAKKELKEQQEREREEEKKRLEEKRKRNAERSRKEFDDLTARELKRKGY</sequence>
<feature type="compositionally biased region" description="Basic and acidic residues" evidence="1">
    <location>
        <begin position="215"/>
        <end position="255"/>
    </location>
</feature>
<dbReference type="AlphaFoldDB" id="A0AA40DGL1"/>
<evidence type="ECO:0000256" key="1">
    <source>
        <dbReference type="SAM" id="MobiDB-lite"/>
    </source>
</evidence>
<name>A0AA40DGL1_9PEZI</name>
<proteinExistence type="predicted"/>
<comment type="caution">
    <text evidence="2">The sequence shown here is derived from an EMBL/GenBank/DDBJ whole genome shotgun (WGS) entry which is preliminary data.</text>
</comment>
<organism evidence="2 3">
    <name type="scientific">Cercophora samala</name>
    <dbReference type="NCBI Taxonomy" id="330535"/>
    <lineage>
        <taxon>Eukaryota</taxon>
        <taxon>Fungi</taxon>
        <taxon>Dikarya</taxon>
        <taxon>Ascomycota</taxon>
        <taxon>Pezizomycotina</taxon>
        <taxon>Sordariomycetes</taxon>
        <taxon>Sordariomycetidae</taxon>
        <taxon>Sordariales</taxon>
        <taxon>Lasiosphaeriaceae</taxon>
        <taxon>Cercophora</taxon>
    </lineage>
</organism>
<evidence type="ECO:0000313" key="3">
    <source>
        <dbReference type="Proteomes" id="UP001174997"/>
    </source>
</evidence>
<keyword evidence="3" id="KW-1185">Reference proteome</keyword>
<reference evidence="2" key="1">
    <citation type="submission" date="2023-06" db="EMBL/GenBank/DDBJ databases">
        <title>Genome-scale phylogeny and comparative genomics of the fungal order Sordariales.</title>
        <authorList>
            <consortium name="Lawrence Berkeley National Laboratory"/>
            <person name="Hensen N."/>
            <person name="Bonometti L."/>
            <person name="Westerberg I."/>
            <person name="Brannstrom I.O."/>
            <person name="Guillou S."/>
            <person name="Cros-Aarteil S."/>
            <person name="Calhoun S."/>
            <person name="Haridas S."/>
            <person name="Kuo A."/>
            <person name="Mondo S."/>
            <person name="Pangilinan J."/>
            <person name="Riley R."/>
            <person name="Labutti K."/>
            <person name="Andreopoulos B."/>
            <person name="Lipzen A."/>
            <person name="Chen C."/>
            <person name="Yanf M."/>
            <person name="Daum C."/>
            <person name="Ng V."/>
            <person name="Clum A."/>
            <person name="Steindorff A."/>
            <person name="Ohm R."/>
            <person name="Martin F."/>
            <person name="Silar P."/>
            <person name="Natvig D."/>
            <person name="Lalanne C."/>
            <person name="Gautier V."/>
            <person name="Ament-Velasquez S.L."/>
            <person name="Kruys A."/>
            <person name="Hutchinson M.I."/>
            <person name="Powell A.J."/>
            <person name="Barry K."/>
            <person name="Miller A.N."/>
            <person name="Grigoriev I.V."/>
            <person name="Debuchy R."/>
            <person name="Gladieux P."/>
            <person name="Thoren M.H."/>
            <person name="Johannesson H."/>
        </authorList>
    </citation>
    <scope>NUCLEOTIDE SEQUENCE</scope>
    <source>
        <strain evidence="2">CBS 307.81</strain>
    </source>
</reference>
<evidence type="ECO:0000313" key="2">
    <source>
        <dbReference type="EMBL" id="KAK0673624.1"/>
    </source>
</evidence>